<evidence type="ECO:0000256" key="1">
    <source>
        <dbReference type="SAM" id="MobiDB-lite"/>
    </source>
</evidence>
<protein>
    <submittedName>
        <fullName evidence="3">IPT/TIG domain-containing protein</fullName>
    </submittedName>
</protein>
<feature type="domain" description="IPT/TIG" evidence="2">
    <location>
        <begin position="349"/>
        <end position="427"/>
    </location>
</feature>
<organism evidence="3 4">
    <name type="scientific">Pontibacter aquaedesilientis</name>
    <dbReference type="NCBI Taxonomy" id="2766980"/>
    <lineage>
        <taxon>Bacteria</taxon>
        <taxon>Pseudomonadati</taxon>
        <taxon>Bacteroidota</taxon>
        <taxon>Cytophagia</taxon>
        <taxon>Cytophagales</taxon>
        <taxon>Hymenobacteraceae</taxon>
        <taxon>Pontibacter</taxon>
    </lineage>
</organism>
<dbReference type="Pfam" id="PF18962">
    <property type="entry name" value="Por_Secre_tail"/>
    <property type="match status" value="1"/>
</dbReference>
<feature type="domain" description="IPT/TIG" evidence="2">
    <location>
        <begin position="1444"/>
        <end position="1536"/>
    </location>
</feature>
<name>A0ABR7XGI3_9BACT</name>
<feature type="domain" description="IPT/TIG" evidence="2">
    <location>
        <begin position="628"/>
        <end position="716"/>
    </location>
</feature>
<feature type="domain" description="IPT/TIG" evidence="2">
    <location>
        <begin position="1155"/>
        <end position="1250"/>
    </location>
</feature>
<dbReference type="NCBIfam" id="TIGR04183">
    <property type="entry name" value="Por_Secre_tail"/>
    <property type="match status" value="1"/>
</dbReference>
<dbReference type="InterPro" id="IPR026444">
    <property type="entry name" value="Secre_tail"/>
</dbReference>
<sequence length="2036" mass="213379">MAQLYNPPFNRLICSLLLQCVMMLGLAITGMAQTYPDPLKYDGPWRVSNQPNVTSSGLSSDGLEISPSTSGGSAQLRTTTAFVDIKLHDASQVGTTGYKVSFSLIATAPADMQVNYRLEDGSTVVAENTYPATTVASRHNIYLPSNATNVIFKRAELSSAYLFLDAIEVSQQPELVSFNPATGIPTTEVTITGVHLDETSNVFFGAIAAVPTSKSSTQVVVAVPRGAISAPIKVVTPYGEATSGTDFMVPKPEFAKAAFTTAPEFSPSTAGPGETVVLNGRYFTDVRQVLFNGVNAPDFVVVDDKSITVTVPLAATSGPITLNSPAGNATSSTFTVLGPQIIAQAAGEENEGLEFSPATGPVGTEVTIYGKYFLAVSEVLFNNAAATFTALSDNKITATVPVGARTGFITVKSPAGQALTATEFELPAPAFADYTVDGSQFLPTSAGPGMQVTLFGTNLASASRVVFLGDELDETDDREGTIVTPLTSTSDTELAVLVPADAKSGLIRVIAPGMSNTEVSTTSTQEFTFVPAPTIASVATTDGGLTYALVGEEVTITGTNFQTATTVALGNATIVKADPNNSIEGFTVNTDGTTITFNIPATATTGKVTVTTLGGEAEWDGTFDVILAPVITAVDPIRGPIGRKIKLSGENLKYVTEVTFLGDNGVAGPEDVRVSFEAPNASDSELVFVVPVGAETGKLLVTNPADGTETALFTVVRNPEILTITPNKGIAGTEVTITGYNFLNEGTTTVTFAGTPDAIPADNLSITTDSTMTVNVPAGAVTGVITASNSFGSGESAEFFIFQLPTITSFTPERGIVGNQVTISGTNFYDEGMVVTFLGVDTDNTDNVVATNISVNVAEQTITATVPAGAVTGQLMVTNPAGDSAPSTESYEVVTTAEILSFTPTEGKVTAPVTISGWLMQNVTDVAFNGTKVTVTPNADGKTINTAVPASATTGPLSLYEGTELVFTTTEIFTVIPAPTIYSFNPTSGVAETEVTITGTNFEGITEVLFNGVAVEDLSVTSPLQTEVIDNVTYQKFTVKVPNDATTGFITITAAGGTVVSDDEFVVPVPANITFTPQTSYANQLVTINGNFFKNIQRVTFNGVAADIDNIDITVGAGGVESFTVKAPFDAGTGPIVITTSAGEGTSASNYTVIEPVITSTSVNQGYADRTVITLTGDNFTKYWDEVIGEEADGLPIVEFQGVNSRVIATVEPGYTNTSITVTVPANARSGGITVRSGSGVSAPFAFTVLAPTISAVNPTAVYAGERVTVTGTNYVDVTSVSYGGVTIAKDDVTGYKVIDENTIEFVAPFMPVSSTNSLGITTLSGTTSSTLLTVYKPIVASIVRTNTSSQRVYAGVSTVTITGTRFDEYYDGNGVNRAAPSVTFTGAGSTRVSATIQSATYSSNEAGTDVLVVEVPANALTGRVQVTSGSGTGQSAEITIIGAPTIASFSPAAEVVGGSFTITGTNLDEATSVTFLGREEVTGDEFTVNAAGFTSNTSSTITLNVPAGAVAGKIMVSTPRTSNNTATSSNVFRIVKAPVITSIDETEQQATKTITIRGANLWDVYTDNPSGAIKVWFKGHGNGTTIPAPADEQVEIDATVNSYDLVNGDWVIVTVPRDAITGFIRVENAAGQATTASEFNVTSPVIVRFEKVSGIEIKSDNRARIDETVLIRGYQLKEIGSIRIGSQNVISFKEAEGDPTTAEIVIPRGARTNPVQVTSLGYTETSSQALEIGTPTIVVTPTSLSFKVNAGEISESKSYKLSAQNLAMGEDLEIAVLDPNNFVISLDEINWNRGFSITPDESGNVAERQIFVRNEPGADASVNQTGRVANSSFDATTRFVALNSTITPLPVELIAFNATKQSNGVQLDWATASEQDNDYFEVQMTEDLKSEFKTVGKVKSKVGTTSIRQDYQFVHKGNFAGTRYYRLKQVDLDGTSDYSKVVAVSANDVNLAVGPRVYPNPIQADSKLEYNAETDGKLHVRVVNMNGTAVYNQSYDIAAGSNTIILNMNSNLPKGIYILMAEFNGKTEQVKLLKQ</sequence>
<dbReference type="SUPFAM" id="SSF81296">
    <property type="entry name" value="E set domains"/>
    <property type="match status" value="11"/>
</dbReference>
<proteinExistence type="predicted"/>
<dbReference type="InterPro" id="IPR002909">
    <property type="entry name" value="IPT_dom"/>
</dbReference>
<dbReference type="InterPro" id="IPR013783">
    <property type="entry name" value="Ig-like_fold"/>
</dbReference>
<feature type="domain" description="IPT/TIG" evidence="2">
    <location>
        <begin position="804"/>
        <end position="894"/>
    </location>
</feature>
<evidence type="ECO:0000313" key="3">
    <source>
        <dbReference type="EMBL" id="MBD1397389.1"/>
    </source>
</evidence>
<evidence type="ECO:0000313" key="4">
    <source>
        <dbReference type="Proteomes" id="UP000625551"/>
    </source>
</evidence>
<feature type="region of interest" description="Disordered" evidence="1">
    <location>
        <begin position="52"/>
        <end position="72"/>
    </location>
</feature>
<dbReference type="Pfam" id="PF01833">
    <property type="entry name" value="TIG"/>
    <property type="match status" value="5"/>
</dbReference>
<dbReference type="Gene3D" id="2.60.40.10">
    <property type="entry name" value="Immunoglobulins"/>
    <property type="match status" value="16"/>
</dbReference>
<comment type="caution">
    <text evidence="3">The sequence shown here is derived from an EMBL/GenBank/DDBJ whole genome shotgun (WGS) entry which is preliminary data.</text>
</comment>
<dbReference type="SMART" id="SM00429">
    <property type="entry name" value="IPT"/>
    <property type="match status" value="7"/>
</dbReference>
<dbReference type="EMBL" id="JACXAJ010000003">
    <property type="protein sequence ID" value="MBD1397389.1"/>
    <property type="molecule type" value="Genomic_DNA"/>
</dbReference>
<dbReference type="RefSeq" id="WP_191183546.1">
    <property type="nucleotide sequence ID" value="NZ_JACXAJ010000003.1"/>
</dbReference>
<evidence type="ECO:0000259" key="2">
    <source>
        <dbReference type="SMART" id="SM00429"/>
    </source>
</evidence>
<dbReference type="CDD" id="cd00603">
    <property type="entry name" value="IPT_PCSR"/>
    <property type="match status" value="1"/>
</dbReference>
<accession>A0ABR7XGI3</accession>
<reference evidence="3 4" key="1">
    <citation type="submission" date="2020-09" db="EMBL/GenBank/DDBJ databases">
        <title>Genome sequencing and assembly of Pontibacter sp.</title>
        <authorList>
            <person name="Chhetri G."/>
        </authorList>
    </citation>
    <scope>NUCLEOTIDE SEQUENCE [LARGE SCALE GENOMIC DNA]</scope>
    <source>
        <strain evidence="3 4">JH31</strain>
    </source>
</reference>
<dbReference type="Proteomes" id="UP000625551">
    <property type="component" value="Unassembled WGS sequence"/>
</dbReference>
<gene>
    <name evidence="3" type="ORF">H9Q13_09450</name>
</gene>
<dbReference type="CDD" id="cd00102">
    <property type="entry name" value="IPT"/>
    <property type="match status" value="3"/>
</dbReference>
<dbReference type="InterPro" id="IPR014756">
    <property type="entry name" value="Ig_E-set"/>
</dbReference>
<keyword evidence="4" id="KW-1185">Reference proteome</keyword>
<feature type="domain" description="IPT/TIG" evidence="2">
    <location>
        <begin position="172"/>
        <end position="250"/>
    </location>
</feature>
<feature type="domain" description="IPT/TIG" evidence="2">
    <location>
        <begin position="718"/>
        <end position="803"/>
    </location>
</feature>